<dbReference type="VEuPathDB" id="MicrosporidiaDB:Eint_091100"/>
<dbReference type="OrthoDB" id="2190726at2759"/>
<feature type="transmembrane region" description="Helical" evidence="1">
    <location>
        <begin position="234"/>
        <end position="252"/>
    </location>
</feature>
<protein>
    <submittedName>
        <fullName evidence="2">Uncharacterized protein</fullName>
    </submittedName>
</protein>
<evidence type="ECO:0000256" key="1">
    <source>
        <dbReference type="SAM" id="Phobius"/>
    </source>
</evidence>
<dbReference type="KEGG" id="ein:Eint_091100"/>
<keyword evidence="3" id="KW-1185">Reference proteome</keyword>
<dbReference type="EMBL" id="CP001950">
    <property type="protein sequence ID" value="ADM12239.1"/>
    <property type="molecule type" value="Genomic_DNA"/>
</dbReference>
<dbReference type="AlphaFoldDB" id="E0S8X3"/>
<keyword evidence="1" id="KW-0472">Membrane</keyword>
<name>E0S8X3_ENCIT</name>
<feature type="transmembrane region" description="Helical" evidence="1">
    <location>
        <begin position="162"/>
        <end position="179"/>
    </location>
</feature>
<dbReference type="RefSeq" id="XP_003073599.1">
    <property type="nucleotide sequence ID" value="XM_003073553.1"/>
</dbReference>
<reference evidence="2 3" key="1">
    <citation type="journal article" date="2010" name="Nat. Commun.">
        <title>The complete sequence of the smallest known nuclear genome from the microsporidian Encephalitozoon intestinalis.</title>
        <authorList>
            <person name="Corradi N."/>
            <person name="Pombert J.-F."/>
            <person name="Farinelli L."/>
            <person name="Didier E.S."/>
            <person name="Keeling P.J."/>
        </authorList>
    </citation>
    <scope>NUCLEOTIDE SEQUENCE [LARGE SCALE GENOMIC DNA]</scope>
    <source>
        <strain evidence="2 3">ATCC 50506</strain>
    </source>
</reference>
<accession>E0S8X3</accession>
<gene>
    <name evidence="2" type="ORF">Eint_091100</name>
</gene>
<organism evidence="2 3">
    <name type="scientific">Encephalitozoon intestinalis (strain ATCC 50506)</name>
    <name type="common">Microsporidian parasite</name>
    <name type="synonym">Septata intestinalis</name>
    <dbReference type="NCBI Taxonomy" id="876142"/>
    <lineage>
        <taxon>Eukaryota</taxon>
        <taxon>Fungi</taxon>
        <taxon>Fungi incertae sedis</taxon>
        <taxon>Microsporidia</taxon>
        <taxon>Unikaryonidae</taxon>
        <taxon>Encephalitozoon</taxon>
    </lineage>
</organism>
<dbReference type="HOGENOM" id="CLU_1065699_0_0_1"/>
<dbReference type="GeneID" id="9698430"/>
<evidence type="ECO:0000313" key="2">
    <source>
        <dbReference type="EMBL" id="ADM12239.1"/>
    </source>
</evidence>
<feature type="transmembrane region" description="Helical" evidence="1">
    <location>
        <begin position="184"/>
        <end position="205"/>
    </location>
</feature>
<sequence length="261" mass="29272">MISILFLGHAEAATGIPSDLWDSVNYYSLLLPKRPEVALILFVAGLFVNFLGIRAKRCSLSMISFPLLRLSIGSIMNVLKEIVIDKYGSISEAPQMVRNGLEILKKVDENRFFMIFLSVVLGLVMVFFAKAVIYILMVYLAFHLWGILESSAQGTMEGKLYYIYQTIMLCIGILVLVLVKPITFLIYILIFSVFGSLFIIVGANFGSGLNLHLNQYIDMLRKGDFYQDLVENKISVGYISLVTMGTICQILLRKKPTAKAN</sequence>
<dbReference type="Proteomes" id="UP000002313">
    <property type="component" value="Chromosome IX"/>
</dbReference>
<proteinExistence type="predicted"/>
<feature type="transmembrane region" description="Helical" evidence="1">
    <location>
        <begin position="36"/>
        <end position="53"/>
    </location>
</feature>
<reference evidence="2 3" key="2">
    <citation type="journal article" date="2012" name="Proc. Natl. Acad. Sci. U.S.A.">
        <title>Gain and loss of multiple functionally related, horizontally transferred genes in the reduced genomes of two microsporidian parasites.</title>
        <authorList>
            <person name="Pombert J.-F."/>
            <person name="Selman M."/>
            <person name="Burki F."/>
            <person name="Bardell F.T."/>
            <person name="Farinelli L."/>
            <person name="Solter L.F."/>
            <person name="Whitman D.W."/>
            <person name="Weiss L.M."/>
            <person name="Corradi N."/>
            <person name="Keeling P.J."/>
        </authorList>
    </citation>
    <scope>NUCLEOTIDE SEQUENCE [LARGE SCALE GENOMIC DNA]</scope>
    <source>
        <strain evidence="2 3">ATCC 50506</strain>
    </source>
</reference>
<keyword evidence="1" id="KW-1133">Transmembrane helix</keyword>
<keyword evidence="1" id="KW-0812">Transmembrane</keyword>
<feature type="transmembrane region" description="Helical" evidence="1">
    <location>
        <begin position="112"/>
        <end position="142"/>
    </location>
</feature>
<evidence type="ECO:0000313" key="3">
    <source>
        <dbReference type="Proteomes" id="UP000002313"/>
    </source>
</evidence>